<dbReference type="EMBL" id="JAMXQV010000002">
    <property type="protein sequence ID" value="MCR6482263.1"/>
    <property type="molecule type" value="Genomic_DNA"/>
</dbReference>
<name>A0A9X2N7I1_9PSEU</name>
<evidence type="ECO:0000313" key="3">
    <source>
        <dbReference type="Proteomes" id="UP001144096"/>
    </source>
</evidence>
<keyword evidence="1" id="KW-0812">Transmembrane</keyword>
<keyword evidence="3" id="KW-1185">Reference proteome</keyword>
<evidence type="ECO:0000256" key="1">
    <source>
        <dbReference type="SAM" id="Phobius"/>
    </source>
</evidence>
<keyword evidence="1" id="KW-0472">Membrane</keyword>
<feature type="transmembrane region" description="Helical" evidence="1">
    <location>
        <begin position="371"/>
        <end position="394"/>
    </location>
</feature>
<dbReference type="RefSeq" id="WP_257918893.1">
    <property type="nucleotide sequence ID" value="NZ_JAMXQV010000002.1"/>
</dbReference>
<dbReference type="AlphaFoldDB" id="A0A9X2N7I1"/>
<evidence type="ECO:0000313" key="2">
    <source>
        <dbReference type="EMBL" id="MCR6482263.1"/>
    </source>
</evidence>
<feature type="transmembrane region" description="Helical" evidence="1">
    <location>
        <begin position="414"/>
        <end position="435"/>
    </location>
</feature>
<keyword evidence="1" id="KW-1133">Transmembrane helix</keyword>
<organism evidence="2 3">
    <name type="scientific">Amycolatopsis iheyensis</name>
    <dbReference type="NCBI Taxonomy" id="2945988"/>
    <lineage>
        <taxon>Bacteria</taxon>
        <taxon>Bacillati</taxon>
        <taxon>Actinomycetota</taxon>
        <taxon>Actinomycetes</taxon>
        <taxon>Pseudonocardiales</taxon>
        <taxon>Pseudonocardiaceae</taxon>
        <taxon>Amycolatopsis</taxon>
    </lineage>
</organism>
<dbReference type="Proteomes" id="UP001144096">
    <property type="component" value="Unassembled WGS sequence"/>
</dbReference>
<sequence length="462" mass="50799">MSIEFSFDRRFHQWPVSGNGHSAAHGDGALVAITLPKKGQLYDHFTITDASGTPIPRLLQVEYRLLVAKTLRALLLAAFGTGDLSEPARRAERDGLEEIVRFGLPEPRREESDAAFRRRFAAHLTHRREVLERIEGLAIPPGGDRRFLRLAVELVSKLSLNYAVVVAIPGDGARYVVKYGYTLIPDLELGKVTGRRGLRSRLHFLMGTRPVFLSVSARNAAYCQSYHLAINAASNLYVGDFDISAVTDHIDAEASAVRRKKPHWRVRGRRGQHYFHFHTRDLRVLGRQGDADKLTVKVKFFEVPPGSLGHAGIAALACLAIVAAVGWTVTKVSDVDDIDTQIAAFLLAFPGLAAAWLGFEAKSAHLFEGSLTARLSSLVTFLLSMFASVLLLLTTSHVVHQHPVPLFVFGTADGPWSVLVAFALLHAAAICAIWWQRAAIYRRLAVRPVGSTRPLAMASTEP</sequence>
<comment type="caution">
    <text evidence="2">The sequence shown here is derived from an EMBL/GenBank/DDBJ whole genome shotgun (WGS) entry which is preliminary data.</text>
</comment>
<gene>
    <name evidence="2" type="ORF">M8542_05520</name>
</gene>
<protein>
    <submittedName>
        <fullName evidence="2">Uncharacterized protein</fullName>
    </submittedName>
</protein>
<proteinExistence type="predicted"/>
<reference evidence="2" key="1">
    <citation type="submission" date="2022-06" db="EMBL/GenBank/DDBJ databases">
        <title>Amycolatopsis iheyaensis sp. nov., a new species of the genus Amycolatopsis isolated from soil in Iheya island, Japan.</title>
        <authorList>
            <person name="Ngamcharungchit C."/>
            <person name="Kanto H."/>
            <person name="Take A."/>
            <person name="Intra B."/>
            <person name="Matsumoto A."/>
            <person name="Panbangred W."/>
            <person name="Inahashi Y."/>
        </authorList>
    </citation>
    <scope>NUCLEOTIDE SEQUENCE</scope>
    <source>
        <strain evidence="2">OK19-0408</strain>
    </source>
</reference>
<feature type="transmembrane region" description="Helical" evidence="1">
    <location>
        <begin position="341"/>
        <end position="359"/>
    </location>
</feature>
<accession>A0A9X2N7I1</accession>
<feature type="transmembrane region" description="Helical" evidence="1">
    <location>
        <begin position="307"/>
        <end position="329"/>
    </location>
</feature>